<evidence type="ECO:0000256" key="1">
    <source>
        <dbReference type="SAM" id="MobiDB-lite"/>
    </source>
</evidence>
<feature type="region of interest" description="Disordered" evidence="1">
    <location>
        <begin position="1577"/>
        <end position="1603"/>
    </location>
</feature>
<feature type="region of interest" description="Disordered" evidence="1">
    <location>
        <begin position="500"/>
        <end position="536"/>
    </location>
</feature>
<proteinExistence type="predicted"/>
<dbReference type="EMBL" id="BKCJ010000001">
    <property type="protein sequence ID" value="GEU28090.1"/>
    <property type="molecule type" value="Genomic_DNA"/>
</dbReference>
<feature type="region of interest" description="Disordered" evidence="1">
    <location>
        <begin position="1402"/>
        <end position="1429"/>
    </location>
</feature>
<evidence type="ECO:0000313" key="2">
    <source>
        <dbReference type="EMBL" id="GEU28090.1"/>
    </source>
</evidence>
<feature type="compositionally biased region" description="Basic and acidic residues" evidence="1">
    <location>
        <begin position="527"/>
        <end position="536"/>
    </location>
</feature>
<feature type="compositionally biased region" description="Low complexity" evidence="1">
    <location>
        <begin position="508"/>
        <end position="520"/>
    </location>
</feature>
<sequence>MVEVHRQLWHEVEYCRRVYRSTQSLVGSSVHFRGREAAQVAEAVAHLAPDRDHQFDVADAVLEADQVRATVGQLGQRIGGQAAVGAVVHDHAQAGGLADFGHVFDQAVLARFGQVVRQQQQALRAGFFSFLGVRSGDAGRATDAGQDRYLAFTGIDGSLDDFRVFLRGQREELARAAGSEQCAGAERRQPFQTVDIRFLVEVAFCIEVGDRERQQARGKDFFQALAAVTEVGAHGGSGRFGVLAQDGPVDIVVLAVHALEVGGRVGMRQLRRVDARARDDGVTEVAQDVDKIAVAGGLGDEQVEMHVRLHRARLPCRALDALQRRAHLLHLLFAAAGGSQPGRFGFQADAQLEDGQHIADGADGVGRDAQVGRLRLQDKGADAMARLHQPGRLQVRNRFAHDGAAHAMHFHDHRFGGQFFARLQGARLYALGKALHHALGEVAVLFTGHRRGRGGRSRGNGGCCSRGTHRGGIVGGLAQDLLERGVIVDEAGQAGRFVGRRQGRGHGRQALGDQQGVAQAQRRRRERGAWERDDGQRHRIGNAELFHHFAGDDFLRRAHPVGRVVQQARQLVGAGQQIKAPGIVHDAGKQGGIGIGGGQLAGNHIRQRGHVRRVAPQLLGLGAQVRVADAGAELAHHHGGGHRIQMAVADACHGRAHAGDRHAAAVEYGRVGQRHGPGGQHGLGQDMADDCFGIAIGIGQGQLQAQGRVDAGRKDQLAARGLRHYLRDLFQFKHSNIIAVTDGETSRDSSQVVEGTAVAVFADRMHFPGAVMTVDLGHDLGRMRALHGQVEARDFGAVVGVDQAAVGVFHLREGLAGKAVDGKHQALDRWRHGVQVDVDLLVVTIAGAGAVVARVHHAAILAAQLAEPDHVHRTVGFVEHDDRRVEVDRFALRAETEEALGLDGIPAQAHGLERRAVARADQDLAAAGKAQHHALAAGLAVDQVAEKAAAAAGGHRNFVAQAVVPRHHVRVVDHDIAARRHFQLRHRTEARHRHLAAAAGLGDEETAALGEQRIAQALRAHLQFHAFGRGDERAVAEHVLLAAHVENLHRAGQLGRQQAIAVAAHRFDVLLEEGLAIGEASHDGGADAAGHLALEIKGLLHHHHRVRLAVNLFTACQRHVQEGIDITGHRKFRHDESFPCLNADAERGGKWAQAALEALADSLELPIGAVAIHLAEDHGRFRRTVFRQVVTGDFGIAVGVDGAHERLLDLAEVLLAGVAIVDGDADRDALDFRWHGGQVDGDGFVIAVAVAGAVVARVGDGAVGRFQVVVEDEVVVGADFAICLEQEGRTVQVERAAIGGAHVPAEADDDFRQAWGFFAQINVTAFLQTDCHGRFLLTTVTYRGPDRGGNERHTYQAGEDFRHVELHTGQHDRRQDTDGVVGAVFQEHELIKRTLLHQIHRHRPHEHRTNSQAQHDDHDVGGDRKGADHAVKAERSIEHFQVQETTDTALLDHVAHTAAALFLFFQQAADGVDTDVHQDAPQARDQHHQLLRFGDQAHTAQQYRQRNHHRDRGHLAQRTEFLLEVTEPVHFLVAVEQEVQEHQQQEHAAEGRHFRVVIGQVHRIRFRVVQRQRPYIHDADVGRHGHDDQREQQAHTEHGDDDADAKKQLLPERVPVLQHRGVHYRVIERQRHFHRRQNDRDTERRQRSAPSAQLVTPPAGQRQADKGHEEGNSEMLHGILSITSHNLKGGHENQRLELSSPVFFLGCGQGRRRHARGRKAGAGRADHQHAAVAAGAIDRQAVARTAGTAAGAYRGGQAGAQLLRADFFAGRAIAGCARRSRGRQDAADGRHFRFAAQADRIPPAASHPDHVATGAAGVHGRRVRRLAGGTGAGQAGRGADRPRSARRGQPESI</sequence>
<feature type="compositionally biased region" description="Basic and acidic residues" evidence="1">
    <location>
        <begin position="1414"/>
        <end position="1429"/>
    </location>
</feature>
<name>A0A699GE54_TANCI</name>
<gene>
    <name evidence="2" type="ORF">Tci_000068</name>
</gene>
<feature type="compositionally biased region" description="Basic and acidic residues" evidence="1">
    <location>
        <begin position="1628"/>
        <end position="1646"/>
    </location>
</feature>
<reference evidence="2" key="1">
    <citation type="journal article" date="2019" name="Sci. Rep.">
        <title>Draft genome of Tanacetum cinerariifolium, the natural source of mosquito coil.</title>
        <authorList>
            <person name="Yamashiro T."/>
            <person name="Shiraishi A."/>
            <person name="Satake H."/>
            <person name="Nakayama K."/>
        </authorList>
    </citation>
    <scope>NUCLEOTIDE SEQUENCE</scope>
</reference>
<organism evidence="2">
    <name type="scientific">Tanacetum cinerariifolium</name>
    <name type="common">Dalmatian daisy</name>
    <name type="synonym">Chrysanthemum cinerariifolium</name>
    <dbReference type="NCBI Taxonomy" id="118510"/>
    <lineage>
        <taxon>Eukaryota</taxon>
        <taxon>Viridiplantae</taxon>
        <taxon>Streptophyta</taxon>
        <taxon>Embryophyta</taxon>
        <taxon>Tracheophyta</taxon>
        <taxon>Spermatophyta</taxon>
        <taxon>Magnoliopsida</taxon>
        <taxon>eudicotyledons</taxon>
        <taxon>Gunneridae</taxon>
        <taxon>Pentapetalae</taxon>
        <taxon>asterids</taxon>
        <taxon>campanulids</taxon>
        <taxon>Asterales</taxon>
        <taxon>Asteraceae</taxon>
        <taxon>Asteroideae</taxon>
        <taxon>Anthemideae</taxon>
        <taxon>Anthemidinae</taxon>
        <taxon>Tanacetum</taxon>
    </lineage>
</organism>
<protein>
    <submittedName>
        <fullName evidence="2">Uncharacterized protein</fullName>
    </submittedName>
</protein>
<feature type="region of interest" description="Disordered" evidence="1">
    <location>
        <begin position="1803"/>
        <end position="1853"/>
    </location>
</feature>
<accession>A0A699GE54</accession>
<feature type="region of interest" description="Disordered" evidence="1">
    <location>
        <begin position="1628"/>
        <end position="1670"/>
    </location>
</feature>
<comment type="caution">
    <text evidence="2">The sequence shown here is derived from an EMBL/GenBank/DDBJ whole genome shotgun (WGS) entry which is preliminary data.</text>
</comment>